<comment type="caution">
    <text evidence="2">The sequence shown here is derived from an EMBL/GenBank/DDBJ whole genome shotgun (WGS) entry which is preliminary data.</text>
</comment>
<dbReference type="AlphaFoldDB" id="A0A0A2VF17"/>
<keyword evidence="3" id="KW-1185">Reference proteome</keyword>
<accession>A0A0A2VF17</accession>
<protein>
    <submittedName>
        <fullName evidence="2">Membrane protein</fullName>
    </submittedName>
</protein>
<keyword evidence="1" id="KW-0812">Transmembrane</keyword>
<feature type="transmembrane region" description="Helical" evidence="1">
    <location>
        <begin position="120"/>
        <end position="140"/>
    </location>
</feature>
<evidence type="ECO:0000313" key="3">
    <source>
        <dbReference type="Proteomes" id="UP000030153"/>
    </source>
</evidence>
<dbReference type="Proteomes" id="UP000030153">
    <property type="component" value="Unassembled WGS sequence"/>
</dbReference>
<proteinExistence type="predicted"/>
<dbReference type="OrthoDB" id="1100174at2"/>
<dbReference type="STRING" id="1385513.N780_01385"/>
<keyword evidence="1" id="KW-0472">Membrane</keyword>
<evidence type="ECO:0000313" key="2">
    <source>
        <dbReference type="EMBL" id="KGP92235.1"/>
    </source>
</evidence>
<dbReference type="RefSeq" id="WP_036781365.1">
    <property type="nucleotide sequence ID" value="NZ_AVBG01000003.1"/>
</dbReference>
<gene>
    <name evidence="2" type="ORF">N780_01385</name>
</gene>
<dbReference type="Pfam" id="PF11188">
    <property type="entry name" value="DUF2975"/>
    <property type="match status" value="1"/>
</dbReference>
<keyword evidence="1" id="KW-1133">Transmembrane helix</keyword>
<organism evidence="2 3">
    <name type="scientific">Pontibacillus chungwhensis BH030062</name>
    <dbReference type="NCBI Taxonomy" id="1385513"/>
    <lineage>
        <taxon>Bacteria</taxon>
        <taxon>Bacillati</taxon>
        <taxon>Bacillota</taxon>
        <taxon>Bacilli</taxon>
        <taxon>Bacillales</taxon>
        <taxon>Bacillaceae</taxon>
        <taxon>Pontibacillus</taxon>
    </lineage>
</organism>
<dbReference type="EMBL" id="AVBG01000003">
    <property type="protein sequence ID" value="KGP92235.1"/>
    <property type="molecule type" value="Genomic_DNA"/>
</dbReference>
<reference evidence="2 3" key="1">
    <citation type="submission" date="2013-08" db="EMBL/GenBank/DDBJ databases">
        <title>Genome of Pontibacillus chungwhensis.</title>
        <authorList>
            <person name="Wang Q."/>
            <person name="Wang G."/>
        </authorList>
    </citation>
    <scope>NUCLEOTIDE SEQUENCE [LARGE SCALE GENOMIC DNA]</scope>
    <source>
        <strain evidence="2 3">BH030062</strain>
    </source>
</reference>
<feature type="transmembrane region" description="Helical" evidence="1">
    <location>
        <begin position="47"/>
        <end position="68"/>
    </location>
</feature>
<sequence length="158" mass="17565">MKRATTVFLKGSLILFGIIVVSLSLFALPRLASEAAQSYPEFSHLQYPVLIGINLTVVPFLMALYQAYQLLQLIEEKTAFSERAVELLRKIKYDALIIIGMYIVGMVILITQSALQPGIILMWLAIIFACLIISVFSTVLQELLQSAADIKSENDLTV</sequence>
<evidence type="ECO:0000256" key="1">
    <source>
        <dbReference type="SAM" id="Phobius"/>
    </source>
</evidence>
<dbReference type="eggNOG" id="ENOG502ZR8H">
    <property type="taxonomic scope" value="Bacteria"/>
</dbReference>
<feature type="transmembrane region" description="Helical" evidence="1">
    <location>
        <begin position="7"/>
        <end position="27"/>
    </location>
</feature>
<name>A0A0A2VF17_9BACI</name>
<feature type="transmembrane region" description="Helical" evidence="1">
    <location>
        <begin position="93"/>
        <end position="114"/>
    </location>
</feature>
<dbReference type="InterPro" id="IPR021354">
    <property type="entry name" value="DUF2975"/>
</dbReference>